<evidence type="ECO:0000256" key="2">
    <source>
        <dbReference type="ARBA" id="ARBA00004429"/>
    </source>
</evidence>
<feature type="transmembrane region" description="Helical" evidence="16">
    <location>
        <begin position="36"/>
        <end position="53"/>
    </location>
</feature>
<comment type="function">
    <text evidence="1 15">The transhydrogenation between NADH and NADP is coupled to respiration and ATP hydrolysis and functions as a proton pump across the membrane.</text>
</comment>
<evidence type="ECO:0000256" key="8">
    <source>
        <dbReference type="ARBA" id="ARBA00022692"/>
    </source>
</evidence>
<dbReference type="PANTHER" id="PTHR44758:SF1">
    <property type="entry name" value="NAD(P) TRANSHYDROGENASE SUBUNIT BETA"/>
    <property type="match status" value="1"/>
</dbReference>
<dbReference type="AlphaFoldDB" id="A0A967AUK6"/>
<evidence type="ECO:0000256" key="13">
    <source>
        <dbReference type="ARBA" id="ARBA00023136"/>
    </source>
</evidence>
<keyword evidence="6 15" id="KW-1003">Cell membrane</keyword>
<dbReference type="Pfam" id="PF02233">
    <property type="entry name" value="PNTB"/>
    <property type="match status" value="1"/>
</dbReference>
<dbReference type="GO" id="GO:0050661">
    <property type="term" value="F:NADP binding"/>
    <property type="evidence" value="ECO:0007669"/>
    <property type="project" value="InterPro"/>
</dbReference>
<reference evidence="18" key="2">
    <citation type="submission" date="2020-03" db="EMBL/GenBank/DDBJ databases">
        <title>Flavobacteriaceae bacterium strain TP-CH-4, a member of the family Flavobacteriaceae isolated from a deep-sea seamount.</title>
        <authorList>
            <person name="Zhang D.-C."/>
        </authorList>
    </citation>
    <scope>NUCLEOTIDE SEQUENCE</scope>
    <source>
        <strain evidence="18">TP-CH-4</strain>
    </source>
</reference>
<feature type="domain" description="NADP transhydrogenase beta-like" evidence="17">
    <location>
        <begin position="9"/>
        <end position="455"/>
    </location>
</feature>
<evidence type="ECO:0000256" key="5">
    <source>
        <dbReference type="ARBA" id="ARBA00014581"/>
    </source>
</evidence>
<dbReference type="PANTHER" id="PTHR44758">
    <property type="entry name" value="NAD(P) TRANSHYDROGENASE SUBUNIT BETA"/>
    <property type="match status" value="1"/>
</dbReference>
<comment type="catalytic activity">
    <reaction evidence="14 15">
        <text>NAD(+) + NADPH + H(+)(in) = NADH + NADP(+) + H(+)(out)</text>
        <dbReference type="Rhea" id="RHEA:47992"/>
        <dbReference type="ChEBI" id="CHEBI:15378"/>
        <dbReference type="ChEBI" id="CHEBI:57540"/>
        <dbReference type="ChEBI" id="CHEBI:57783"/>
        <dbReference type="ChEBI" id="CHEBI:57945"/>
        <dbReference type="ChEBI" id="CHEBI:58349"/>
        <dbReference type="EC" id="7.1.1.1"/>
    </reaction>
</comment>
<evidence type="ECO:0000313" key="18">
    <source>
        <dbReference type="EMBL" id="NHF59645.1"/>
    </source>
</evidence>
<keyword evidence="13 15" id="KW-0472">Membrane</keyword>
<dbReference type="InterPro" id="IPR034300">
    <property type="entry name" value="PNTB-like"/>
</dbReference>
<dbReference type="Proteomes" id="UP000707206">
    <property type="component" value="Unassembled WGS sequence"/>
</dbReference>
<evidence type="ECO:0000256" key="9">
    <source>
        <dbReference type="ARBA" id="ARBA00022857"/>
    </source>
</evidence>
<dbReference type="GO" id="GO:0005886">
    <property type="term" value="C:plasma membrane"/>
    <property type="evidence" value="ECO:0007669"/>
    <property type="project" value="UniProtKB-SubCell"/>
</dbReference>
<evidence type="ECO:0000313" key="19">
    <source>
        <dbReference type="Proteomes" id="UP000707206"/>
    </source>
</evidence>
<organism evidence="18 19">
    <name type="scientific">Pelagihabitans pacificus</name>
    <dbReference type="NCBI Taxonomy" id="2696054"/>
    <lineage>
        <taxon>Bacteria</taxon>
        <taxon>Pseudomonadati</taxon>
        <taxon>Bacteroidota</taxon>
        <taxon>Flavobacteriia</taxon>
        <taxon>Flavobacteriales</taxon>
        <taxon>Flavobacteriaceae</taxon>
        <taxon>Pelagihabitans</taxon>
    </lineage>
</organism>
<proteinExistence type="inferred from homology"/>
<comment type="subcellular location">
    <subcellularLocation>
        <location evidence="2">Cell inner membrane</location>
        <topology evidence="2">Multi-pass membrane protein</topology>
    </subcellularLocation>
</comment>
<dbReference type="RefSeq" id="WP_152574136.1">
    <property type="nucleotide sequence ID" value="NZ_VIKU02000002.1"/>
</dbReference>
<comment type="caution">
    <text evidence="18">The sequence shown here is derived from an EMBL/GenBank/DDBJ whole genome shotgun (WGS) entry which is preliminary data.</text>
</comment>
<evidence type="ECO:0000256" key="10">
    <source>
        <dbReference type="ARBA" id="ARBA00022967"/>
    </source>
</evidence>
<evidence type="ECO:0000256" key="15">
    <source>
        <dbReference type="PIRNR" id="PIRNR000204"/>
    </source>
</evidence>
<dbReference type="EC" id="7.1.1.1" evidence="4 15"/>
<feature type="transmembrane region" description="Helical" evidence="16">
    <location>
        <begin position="154"/>
        <end position="176"/>
    </location>
</feature>
<feature type="transmembrane region" description="Helical" evidence="16">
    <location>
        <begin position="122"/>
        <end position="142"/>
    </location>
</feature>
<feature type="transmembrane region" description="Helical" evidence="16">
    <location>
        <begin position="238"/>
        <end position="257"/>
    </location>
</feature>
<keyword evidence="12 15" id="KW-0520">NAD</keyword>
<evidence type="ECO:0000256" key="12">
    <source>
        <dbReference type="ARBA" id="ARBA00023027"/>
    </source>
</evidence>
<evidence type="ECO:0000256" key="1">
    <source>
        <dbReference type="ARBA" id="ARBA00003943"/>
    </source>
</evidence>
<keyword evidence="19" id="KW-1185">Reference proteome</keyword>
<sequence>MNIVLLNGVLFLASILLIIGLRKLSHPDSARNGNTLGAIALALGVLVALVYPLETQNNNYIFIVLGILAGSVIGLLAAKRVPMTAMPEMVSLFNGFGGLSAALISLVWLVNNNSEGSGSDLGIVLLNLFLGLVAFIGSMVAYGKLSGFLKDHHLKIPFSTVVNIVLLVIAIGLLFFLSYNGFLSTPQLALFSVLALVYGIVFVAPIGGADMPVVISTLNSLTGITAAVSGIITDNKLMLLGGVLVGSSGIILTLLMCEAMNRTFVNVIFGSFSSSKGTGAGAEGTAKEINTSDLAIQLAYSQRVCVIPGYGMAVAQAQKVIKEMEELLDDKDVEFKYAIHPVAGRMPGHMNVLLAEANVSYDKLLDLEDANAYLESTDVVIVVGANDVVNPSALDDPSSKIYGMPILDVSKSRSVVVLKRSMNPGYAGIQNPLFFKENAKMLFGDAKKSIELILSELKDV</sequence>
<feature type="transmembrane region" description="Helical" evidence="16">
    <location>
        <begin position="213"/>
        <end position="232"/>
    </location>
</feature>
<comment type="similarity">
    <text evidence="3 15">Belongs to the PNT beta subunit family.</text>
</comment>
<dbReference type="SUPFAM" id="SSF52467">
    <property type="entry name" value="DHS-like NAD/FAD-binding domain"/>
    <property type="match status" value="1"/>
</dbReference>
<evidence type="ECO:0000256" key="14">
    <source>
        <dbReference type="ARBA" id="ARBA00048202"/>
    </source>
</evidence>
<keyword evidence="8 16" id="KW-0812">Transmembrane</keyword>
<dbReference type="InterPro" id="IPR012136">
    <property type="entry name" value="NADH_DH_b"/>
</dbReference>
<evidence type="ECO:0000256" key="7">
    <source>
        <dbReference type="ARBA" id="ARBA00022519"/>
    </source>
</evidence>
<keyword evidence="9 15" id="KW-0521">NADP</keyword>
<feature type="transmembrane region" description="Helical" evidence="16">
    <location>
        <begin position="90"/>
        <end position="110"/>
    </location>
</feature>
<gene>
    <name evidence="18" type="ORF">FK220_009855</name>
</gene>
<feature type="transmembrane region" description="Helical" evidence="16">
    <location>
        <begin position="188"/>
        <end position="206"/>
    </location>
</feature>
<evidence type="ECO:0000256" key="3">
    <source>
        <dbReference type="ARBA" id="ARBA00007919"/>
    </source>
</evidence>
<dbReference type="Gene3D" id="3.40.50.1220">
    <property type="entry name" value="TPP-binding domain"/>
    <property type="match status" value="1"/>
</dbReference>
<dbReference type="EMBL" id="VIKU02000002">
    <property type="protein sequence ID" value="NHF59645.1"/>
    <property type="molecule type" value="Genomic_DNA"/>
</dbReference>
<keyword evidence="10 15" id="KW-1278">Translocase</keyword>
<evidence type="ECO:0000259" key="17">
    <source>
        <dbReference type="Pfam" id="PF02233"/>
    </source>
</evidence>
<keyword evidence="11 16" id="KW-1133">Transmembrane helix</keyword>
<name>A0A967AUK6_9FLAO</name>
<protein>
    <recommendedName>
        <fullName evidence="5 15">NAD(P) transhydrogenase subunit beta</fullName>
        <ecNumber evidence="4 15">7.1.1.1</ecNumber>
    </recommendedName>
    <alternativeName>
        <fullName evidence="15">Nicotinamide nucleotide transhydrogenase subunit beta</fullName>
    </alternativeName>
</protein>
<dbReference type="InterPro" id="IPR029035">
    <property type="entry name" value="DHS-like_NAD/FAD-binding_dom"/>
</dbReference>
<dbReference type="PIRSF" id="PIRSF000204">
    <property type="entry name" value="PNTB"/>
    <property type="match status" value="1"/>
</dbReference>
<evidence type="ECO:0000256" key="11">
    <source>
        <dbReference type="ARBA" id="ARBA00022989"/>
    </source>
</evidence>
<feature type="transmembrane region" description="Helical" evidence="16">
    <location>
        <begin position="59"/>
        <end position="78"/>
    </location>
</feature>
<evidence type="ECO:0000256" key="4">
    <source>
        <dbReference type="ARBA" id="ARBA00012943"/>
    </source>
</evidence>
<feature type="transmembrane region" description="Helical" evidence="16">
    <location>
        <begin position="6"/>
        <end position="24"/>
    </location>
</feature>
<evidence type="ECO:0000256" key="16">
    <source>
        <dbReference type="SAM" id="Phobius"/>
    </source>
</evidence>
<dbReference type="GO" id="GO:0008750">
    <property type="term" value="F:proton-translocating NAD(P)+ transhydrogenase activity"/>
    <property type="evidence" value="ECO:0007669"/>
    <property type="project" value="UniProtKB-EC"/>
</dbReference>
<keyword evidence="7 15" id="KW-0997">Cell inner membrane</keyword>
<reference evidence="18" key="1">
    <citation type="submission" date="2019-07" db="EMBL/GenBank/DDBJ databases">
        <authorList>
            <person name="De-Chao Zhang Q."/>
        </authorList>
    </citation>
    <scope>NUCLEOTIDE SEQUENCE</scope>
    <source>
        <strain evidence="18">TP-CH-4</strain>
    </source>
</reference>
<evidence type="ECO:0000256" key="6">
    <source>
        <dbReference type="ARBA" id="ARBA00022475"/>
    </source>
</evidence>
<accession>A0A967AUK6</accession>